<keyword evidence="7 9" id="KW-0368">Histidine biosynthesis</keyword>
<feature type="binding site" evidence="10">
    <location>
        <position position="129"/>
    </location>
    <ligand>
        <name>L-histidine</name>
        <dbReference type="ChEBI" id="CHEBI:57595"/>
    </ligand>
</feature>
<evidence type="ECO:0000256" key="1">
    <source>
        <dbReference type="ARBA" id="ARBA00004496"/>
    </source>
</evidence>
<dbReference type="UniPathway" id="UPA00031">
    <property type="reaction ID" value="UER00006"/>
</dbReference>
<dbReference type="NCBIfam" id="TIGR00443">
    <property type="entry name" value="hisZ_biosyn_reg"/>
    <property type="match status" value="1"/>
</dbReference>
<dbReference type="PROSITE" id="PS50862">
    <property type="entry name" value="AA_TRNA_LIGASE_II"/>
    <property type="match status" value="1"/>
</dbReference>
<comment type="miscellaneous">
    <text evidence="9">This function is generally fulfilled by the C-terminal part of HisG, which is missing in some bacteria such as this one.</text>
</comment>
<dbReference type="Proteomes" id="UP000070366">
    <property type="component" value="Unassembled WGS sequence"/>
</dbReference>
<proteinExistence type="inferred from homology"/>
<reference evidence="13" key="1">
    <citation type="submission" date="2016-02" db="EMBL/GenBank/DDBJ databases">
        <authorList>
            <person name="Mitreva M."/>
            <person name="Pepin K.H."/>
            <person name="Mihindukulasuriya K.A."/>
            <person name="Fulton R."/>
            <person name="Fronick C."/>
            <person name="O'Laughlin M."/>
            <person name="Miner T."/>
            <person name="Herter B."/>
            <person name="Rosa B.A."/>
            <person name="Cordes M."/>
            <person name="Tomlinson C."/>
            <person name="Wollam A."/>
            <person name="Palsikar V.B."/>
            <person name="Mardis E.R."/>
            <person name="Wilson R.K."/>
        </authorList>
    </citation>
    <scope>NUCLEOTIDE SEQUENCE [LARGE SCALE GENOMIC DNA]</scope>
    <source>
        <strain evidence="13">DSM 22607</strain>
    </source>
</reference>
<evidence type="ECO:0000256" key="3">
    <source>
        <dbReference type="ARBA" id="ARBA00005539"/>
    </source>
</evidence>
<dbReference type="InterPro" id="IPR045864">
    <property type="entry name" value="aa-tRNA-synth_II/BPL/LPL"/>
</dbReference>
<evidence type="ECO:0000313" key="12">
    <source>
        <dbReference type="EMBL" id="KXK64979.1"/>
    </source>
</evidence>
<feature type="binding site" evidence="10">
    <location>
        <position position="133"/>
    </location>
    <ligand>
        <name>L-histidine</name>
        <dbReference type="ChEBI" id="CHEBI:57595"/>
    </ligand>
</feature>
<dbReference type="PIRSF" id="PIRSF001549">
    <property type="entry name" value="His-tRNA_synth"/>
    <property type="match status" value="1"/>
</dbReference>
<dbReference type="InterPro" id="IPR004517">
    <property type="entry name" value="HisZ"/>
</dbReference>
<evidence type="ECO:0000256" key="5">
    <source>
        <dbReference type="ARBA" id="ARBA00022490"/>
    </source>
</evidence>
<keyword evidence="5 9" id="KW-0963">Cytoplasm</keyword>
<sequence length="392" mass="43904">MNDYMEQLKTQVPAGAWDYLPAECAAKRKVEDEIRDSFLKNGYSEIETPSFEYYEVFMHDSVPYVQENMMKFFDQKGRILALRPDLTGPIARAAATKLLIRQDVLRLCYIQNAFGFFNRGIAGKTEFTQAGVELIGKQGADADAEVIALAIGTLRKIGLEGFKIELGQVAYFKGLIEGSGLDEEQTERIRALVDAKNNVELEYELSRLNMEGPKKQALLELGSLFGGREALVKAEMLAKSEECRRAVENIREVFDILCGFGYEEYLSIDFGILNNFNYYSGIIFRGISDGIGTPILSGGRYDELLSEFGTDAPATGFAMGIKELLVVLERQGKLVSTSEKTMVVLAPREMLGQAFAYVQELRKQGKRVVLELNGSSYDPAKFEVVDFQRRIK</sequence>
<feature type="domain" description="Aminoacyl-transfer RNA synthetases class-II family profile" evidence="11">
    <location>
        <begin position="28"/>
        <end position="347"/>
    </location>
</feature>
<evidence type="ECO:0000256" key="2">
    <source>
        <dbReference type="ARBA" id="ARBA00004667"/>
    </source>
</evidence>
<accession>A0A136Q2S7</accession>
<dbReference type="KEGG" id="cmiu:B1H56_04165"/>
<dbReference type="PANTHER" id="PTHR43707">
    <property type="entry name" value="HISTIDYL-TRNA SYNTHETASE"/>
    <property type="match status" value="1"/>
</dbReference>
<dbReference type="InterPro" id="IPR041715">
    <property type="entry name" value="HisRS-like_core"/>
</dbReference>
<comment type="similarity">
    <text evidence="3 9">Belongs to the class-II aminoacyl-tRNA synthetase family. HisZ subfamily.</text>
</comment>
<comment type="pathway">
    <text evidence="2 9">Amino-acid biosynthesis; L-histidine biosynthesis; L-histidine from 5-phospho-alpha-D-ribose 1-diphosphate: step 1/9.</text>
</comment>
<comment type="function">
    <text evidence="8 9">Required for the first step of histidine biosynthesis. May allow the feedback regulation of ATP phosphoribosyltransferase activity by histidine.</text>
</comment>
<dbReference type="GO" id="GO:0005737">
    <property type="term" value="C:cytoplasm"/>
    <property type="evidence" value="ECO:0007669"/>
    <property type="project" value="UniProtKB-SubCell"/>
</dbReference>
<gene>
    <name evidence="9" type="primary">hisZ</name>
    <name evidence="12" type="ORF">HMPREF3293_02228</name>
</gene>
<feature type="binding site" evidence="10">
    <location>
        <begin position="85"/>
        <end position="87"/>
    </location>
    <ligand>
        <name>L-histidine</name>
        <dbReference type="ChEBI" id="CHEBI:57595"/>
    </ligand>
</feature>
<evidence type="ECO:0000256" key="9">
    <source>
        <dbReference type="HAMAP-Rule" id="MF_00125"/>
    </source>
</evidence>
<dbReference type="OrthoDB" id="9800814at2"/>
<evidence type="ECO:0000313" key="13">
    <source>
        <dbReference type="Proteomes" id="UP000070366"/>
    </source>
</evidence>
<dbReference type="PATRIC" id="fig|626937.4.peg.2196"/>
<evidence type="ECO:0000256" key="10">
    <source>
        <dbReference type="PIRSR" id="PIRSR001549-1"/>
    </source>
</evidence>
<keyword evidence="13" id="KW-1185">Reference proteome</keyword>
<keyword evidence="12" id="KW-0808">Transferase</keyword>
<dbReference type="HAMAP" id="MF_00125">
    <property type="entry name" value="HisZ"/>
    <property type="match status" value="1"/>
</dbReference>
<evidence type="ECO:0000256" key="4">
    <source>
        <dbReference type="ARBA" id="ARBA00020397"/>
    </source>
</evidence>
<comment type="subunit">
    <text evidence="9">Heteromultimer composed of HisG and HisZ subunits.</text>
</comment>
<feature type="binding site" evidence="10">
    <location>
        <begin position="278"/>
        <end position="279"/>
    </location>
    <ligand>
        <name>L-histidine</name>
        <dbReference type="ChEBI" id="CHEBI:57595"/>
    </ligand>
</feature>
<dbReference type="GO" id="GO:0000105">
    <property type="term" value="P:L-histidine biosynthetic process"/>
    <property type="evidence" value="ECO:0007669"/>
    <property type="project" value="UniProtKB-UniRule"/>
</dbReference>
<evidence type="ECO:0000256" key="7">
    <source>
        <dbReference type="ARBA" id="ARBA00023102"/>
    </source>
</evidence>
<evidence type="ECO:0000256" key="8">
    <source>
        <dbReference type="ARBA" id="ARBA00025246"/>
    </source>
</evidence>
<name>A0A136Q2S7_9FIRM</name>
<comment type="caution">
    <text evidence="12">The sequence shown here is derived from an EMBL/GenBank/DDBJ whole genome shotgun (WGS) entry which is preliminary data.</text>
</comment>
<dbReference type="Gene3D" id="3.30.930.10">
    <property type="entry name" value="Bira Bifunctional Protein, Domain 2"/>
    <property type="match status" value="1"/>
</dbReference>
<dbReference type="Pfam" id="PF13393">
    <property type="entry name" value="tRNA-synt_His"/>
    <property type="match status" value="1"/>
</dbReference>
<evidence type="ECO:0000256" key="6">
    <source>
        <dbReference type="ARBA" id="ARBA00022605"/>
    </source>
</evidence>
<dbReference type="InterPro" id="IPR006195">
    <property type="entry name" value="aa-tRNA-synth_II"/>
</dbReference>
<keyword evidence="6 9" id="KW-0028">Amino-acid biosynthesis</keyword>
<dbReference type="STRING" id="626937.HMPREF3293_02228"/>
<evidence type="ECO:0000259" key="11">
    <source>
        <dbReference type="PROSITE" id="PS50862"/>
    </source>
</evidence>
<dbReference type="GO" id="GO:0016757">
    <property type="term" value="F:glycosyltransferase activity"/>
    <property type="evidence" value="ECO:0007669"/>
    <property type="project" value="UniProtKB-KW"/>
</dbReference>
<dbReference type="InterPro" id="IPR004516">
    <property type="entry name" value="HisRS/HisZ"/>
</dbReference>
<protein>
    <recommendedName>
        <fullName evidence="4 9">ATP phosphoribosyltransferase regulatory subunit</fullName>
    </recommendedName>
</protein>
<dbReference type="AlphaFoldDB" id="A0A136Q2S7"/>
<keyword evidence="12" id="KW-0328">Glycosyltransferase</keyword>
<dbReference type="GO" id="GO:0006427">
    <property type="term" value="P:histidyl-tRNA aminoacylation"/>
    <property type="evidence" value="ECO:0007669"/>
    <property type="project" value="TreeGrafter"/>
</dbReference>
<dbReference type="EMBL" id="LSZW01000063">
    <property type="protein sequence ID" value="KXK64979.1"/>
    <property type="molecule type" value="Genomic_DNA"/>
</dbReference>
<dbReference type="SUPFAM" id="SSF55681">
    <property type="entry name" value="Class II aaRS and biotin synthetases"/>
    <property type="match status" value="1"/>
</dbReference>
<dbReference type="GO" id="GO:0140096">
    <property type="term" value="F:catalytic activity, acting on a protein"/>
    <property type="evidence" value="ECO:0007669"/>
    <property type="project" value="UniProtKB-ARBA"/>
</dbReference>
<comment type="subcellular location">
    <subcellularLocation>
        <location evidence="1 9">Cytoplasm</location>
    </subcellularLocation>
</comment>
<organism evidence="12 13">
    <name type="scientific">Christensenella minuta</name>
    <dbReference type="NCBI Taxonomy" id="626937"/>
    <lineage>
        <taxon>Bacteria</taxon>
        <taxon>Bacillati</taxon>
        <taxon>Bacillota</taxon>
        <taxon>Clostridia</taxon>
        <taxon>Christensenellales</taxon>
        <taxon>Christensenellaceae</taxon>
        <taxon>Christensenella</taxon>
    </lineage>
</organism>
<dbReference type="PANTHER" id="PTHR43707:SF6">
    <property type="entry name" value="ATP PHOSPHORIBOSYLTRANSFERASE REGULATORY SUBUNIT"/>
    <property type="match status" value="1"/>
</dbReference>
<dbReference type="GO" id="GO:0004821">
    <property type="term" value="F:histidine-tRNA ligase activity"/>
    <property type="evidence" value="ECO:0007669"/>
    <property type="project" value="TreeGrafter"/>
</dbReference>
<dbReference type="CDD" id="cd00773">
    <property type="entry name" value="HisRS-like_core"/>
    <property type="match status" value="1"/>
</dbReference>